<proteinExistence type="predicted"/>
<dbReference type="InterPro" id="IPR036880">
    <property type="entry name" value="Kunitz_BPTI_sf"/>
</dbReference>
<organism evidence="2 3">
    <name type="scientific">Oesophagostomum dentatum</name>
    <name type="common">Nodular worm</name>
    <dbReference type="NCBI Taxonomy" id="61180"/>
    <lineage>
        <taxon>Eukaryota</taxon>
        <taxon>Metazoa</taxon>
        <taxon>Ecdysozoa</taxon>
        <taxon>Nematoda</taxon>
        <taxon>Chromadorea</taxon>
        <taxon>Rhabditida</taxon>
        <taxon>Rhabditina</taxon>
        <taxon>Rhabditomorpha</taxon>
        <taxon>Strongyloidea</taxon>
        <taxon>Strongylidae</taxon>
        <taxon>Oesophagostomum</taxon>
    </lineage>
</organism>
<dbReference type="Proteomes" id="UP000053660">
    <property type="component" value="Unassembled WGS sequence"/>
</dbReference>
<dbReference type="OrthoDB" id="5860548at2759"/>
<dbReference type="GO" id="GO:0004867">
    <property type="term" value="F:serine-type endopeptidase inhibitor activity"/>
    <property type="evidence" value="ECO:0007669"/>
    <property type="project" value="InterPro"/>
</dbReference>
<keyword evidence="3" id="KW-1185">Reference proteome</keyword>
<accession>A0A0B1T669</accession>
<dbReference type="PROSITE" id="PS50279">
    <property type="entry name" value="BPTI_KUNITZ_2"/>
    <property type="match status" value="1"/>
</dbReference>
<dbReference type="SMART" id="SM00131">
    <property type="entry name" value="KU"/>
    <property type="match status" value="1"/>
</dbReference>
<evidence type="ECO:0000313" key="3">
    <source>
        <dbReference type="Proteomes" id="UP000053660"/>
    </source>
</evidence>
<feature type="domain" description="BPTI/Kunitz inhibitor" evidence="1">
    <location>
        <begin position="42"/>
        <end position="95"/>
    </location>
</feature>
<dbReference type="AlphaFoldDB" id="A0A0B1T669"/>
<dbReference type="PANTHER" id="PTHR47248:SF7">
    <property type="entry name" value="BPTI_KUNITZ INHIBITOR DOMAIN-CONTAINING PROTEIN"/>
    <property type="match status" value="1"/>
</dbReference>
<reference evidence="2 3" key="1">
    <citation type="submission" date="2014-03" db="EMBL/GenBank/DDBJ databases">
        <title>Draft genome of the hookworm Oesophagostomum dentatum.</title>
        <authorList>
            <person name="Mitreva M."/>
        </authorList>
    </citation>
    <scope>NUCLEOTIDE SEQUENCE [LARGE SCALE GENOMIC DNA]</scope>
    <source>
        <strain evidence="2 3">OD-Hann</strain>
    </source>
</reference>
<dbReference type="CDD" id="cd00109">
    <property type="entry name" value="Kunitz-type"/>
    <property type="match status" value="1"/>
</dbReference>
<dbReference type="InterPro" id="IPR020901">
    <property type="entry name" value="Prtase_inh_Kunz-CS"/>
</dbReference>
<dbReference type="InterPro" id="IPR052861">
    <property type="entry name" value="BPTI/Kunitz_domain"/>
</dbReference>
<dbReference type="EMBL" id="KN551181">
    <property type="protein sequence ID" value="KHJ92719.1"/>
    <property type="molecule type" value="Genomic_DNA"/>
</dbReference>
<sequence>MHFLPSSSTKINKLLLVIFKVTLTKELRIDLLDPEEYVSEECKKPVDMGDENCDKNSSIRYYFDMETSKCLAFKYTGCGGNYNNFDEERLCLSLCVPMHHEMSFFALAHIKPAPSCDDERKCPNGLVCHIDRYDQSYRPICVSEEKHKEFSDLEGDCGEKQPVKVNDYVRRSSWKVLRAQFLPRRNRMP</sequence>
<gene>
    <name evidence="2" type="ORF">OESDEN_07387</name>
</gene>
<protein>
    <submittedName>
        <fullName evidence="2">Kunitz/Bovine pancreatic trypsin inhibitor domain protein</fullName>
    </submittedName>
</protein>
<evidence type="ECO:0000259" key="1">
    <source>
        <dbReference type="PROSITE" id="PS50279"/>
    </source>
</evidence>
<name>A0A0B1T669_OESDE</name>
<dbReference type="Pfam" id="PF00014">
    <property type="entry name" value="Kunitz_BPTI"/>
    <property type="match status" value="1"/>
</dbReference>
<dbReference type="InterPro" id="IPR002223">
    <property type="entry name" value="Kunitz_BPTI"/>
</dbReference>
<dbReference type="PANTHER" id="PTHR47248">
    <property type="entry name" value="PROTEIN CBG06772"/>
    <property type="match status" value="1"/>
</dbReference>
<dbReference type="SUPFAM" id="SSF57362">
    <property type="entry name" value="BPTI-like"/>
    <property type="match status" value="1"/>
</dbReference>
<dbReference type="Gene3D" id="4.10.410.10">
    <property type="entry name" value="Pancreatic trypsin inhibitor Kunitz domain"/>
    <property type="match status" value="1"/>
</dbReference>
<dbReference type="PROSITE" id="PS00280">
    <property type="entry name" value="BPTI_KUNITZ_1"/>
    <property type="match status" value="1"/>
</dbReference>
<evidence type="ECO:0000313" key="2">
    <source>
        <dbReference type="EMBL" id="KHJ92719.1"/>
    </source>
</evidence>